<reference evidence="3 4" key="1">
    <citation type="submission" date="2016-12" db="EMBL/GenBank/DDBJ databases">
        <authorList>
            <person name="Song W.-J."/>
            <person name="Kurnit D.M."/>
        </authorList>
    </citation>
    <scope>NUCLEOTIDE SEQUENCE [LARGE SCALE GENOMIC DNA]</scope>
    <source>
        <strain evidence="3 4">DSM 12503</strain>
    </source>
</reference>
<sequence length="403" mass="48003">MEKQQLKYLSVTRKWGGTEVRKEFDAKIDQWIMQFDEMERDIILELLKHFQYYTSRKLKDSIMQLYKKFVDEFKEIPDDVTFIPVYKEYGVGFSDEFYNKFWLINNIYDSSTKNIYGLLQQGKIPKKIAILDDYSGSGKTVKNTIEHCIEENENCKNTLFYILTIQMSKIALENLLQYAKEQCIEVRILSLVYENKVFENEKIFIKDVATKKQDEYCKVCLNHNVKQNYYLGYENTQALLSFEYNSPNNTLGLFWHEGEDFFAIFRRYKKKNTILSQMQREAKQRKQERSKKIIKSHEEDERYIFLMIYLVNQDLKFNYQDACSKFGMSEEQMDGAIGYLLSNKYISMAEGRIKSTNKLKQMISITKISDVKEMNLKEKKVEFSAPQTYVPKNFEKTFGGYKY</sequence>
<keyword evidence="4" id="KW-1185">Reference proteome</keyword>
<feature type="domain" description="PRTase associated wHTH" evidence="2">
    <location>
        <begin position="306"/>
        <end position="395"/>
    </location>
</feature>
<dbReference type="Pfam" id="PF24390">
    <property type="entry name" value="PRTase-CE"/>
    <property type="match status" value="1"/>
</dbReference>
<dbReference type="InterPro" id="IPR056920">
    <property type="entry name" value="PRTase-CE"/>
</dbReference>
<evidence type="ECO:0000259" key="2">
    <source>
        <dbReference type="Pfam" id="PF24409"/>
    </source>
</evidence>
<dbReference type="RefSeq" id="WP_073588669.1">
    <property type="nucleotide sequence ID" value="NZ_FRFD01000005.1"/>
</dbReference>
<dbReference type="Proteomes" id="UP000184612">
    <property type="component" value="Unassembled WGS sequence"/>
</dbReference>
<evidence type="ECO:0000313" key="3">
    <source>
        <dbReference type="EMBL" id="SHO48701.1"/>
    </source>
</evidence>
<proteinExistence type="predicted"/>
<dbReference type="EMBL" id="FRFD01000005">
    <property type="protein sequence ID" value="SHO48701.1"/>
    <property type="molecule type" value="Genomic_DNA"/>
</dbReference>
<accession>A0A1M7Y7Y9</accession>
<evidence type="ECO:0000259" key="1">
    <source>
        <dbReference type="Pfam" id="PF24390"/>
    </source>
</evidence>
<protein>
    <submittedName>
        <fullName evidence="3">Uncharacterized protein</fullName>
    </submittedName>
</protein>
<dbReference type="Pfam" id="PF24409">
    <property type="entry name" value="wHTH-PRTase_assc"/>
    <property type="match status" value="1"/>
</dbReference>
<organism evidence="3 4">
    <name type="scientific">Anaerocolumna xylanovorans DSM 12503</name>
    <dbReference type="NCBI Taxonomy" id="1121345"/>
    <lineage>
        <taxon>Bacteria</taxon>
        <taxon>Bacillati</taxon>
        <taxon>Bacillota</taxon>
        <taxon>Clostridia</taxon>
        <taxon>Lachnospirales</taxon>
        <taxon>Lachnospiraceae</taxon>
        <taxon>Anaerocolumna</taxon>
    </lineage>
</organism>
<dbReference type="OrthoDB" id="2084254at2"/>
<dbReference type="InterPro" id="IPR057055">
    <property type="entry name" value="wHTH-PRTase_assoc"/>
</dbReference>
<feature type="domain" description="PRTase-CE" evidence="1">
    <location>
        <begin position="28"/>
        <end position="267"/>
    </location>
</feature>
<dbReference type="STRING" id="1121345.SAMN02745217_01980"/>
<gene>
    <name evidence="3" type="ORF">SAMN02745217_01980</name>
</gene>
<dbReference type="AlphaFoldDB" id="A0A1M7Y7Y9"/>
<name>A0A1M7Y7Y9_9FIRM</name>
<evidence type="ECO:0000313" key="4">
    <source>
        <dbReference type="Proteomes" id="UP000184612"/>
    </source>
</evidence>